<proteinExistence type="predicted"/>
<dbReference type="Proteomes" id="UP001267290">
    <property type="component" value="Unassembled WGS sequence"/>
</dbReference>
<dbReference type="Gene3D" id="3.90.550.10">
    <property type="entry name" value="Spore Coat Polysaccharide Biosynthesis Protein SpsA, Chain A"/>
    <property type="match status" value="1"/>
</dbReference>
<dbReference type="PANTHER" id="PTHR43685">
    <property type="entry name" value="GLYCOSYLTRANSFERASE"/>
    <property type="match status" value="1"/>
</dbReference>
<dbReference type="InterPro" id="IPR050834">
    <property type="entry name" value="Glycosyltransf_2"/>
</dbReference>
<organism evidence="2 3">
    <name type="scientific">Paenibacillus qinlingensis</name>
    <dbReference type="NCBI Taxonomy" id="1837343"/>
    <lineage>
        <taxon>Bacteria</taxon>
        <taxon>Bacillati</taxon>
        <taxon>Bacillota</taxon>
        <taxon>Bacilli</taxon>
        <taxon>Bacillales</taxon>
        <taxon>Paenibacillaceae</taxon>
        <taxon>Paenibacillus</taxon>
    </lineage>
</organism>
<gene>
    <name evidence="2" type="ORF">J2736_001897</name>
</gene>
<dbReference type="RefSeq" id="WP_310225758.1">
    <property type="nucleotide sequence ID" value="NZ_JAVDSB010000002.1"/>
</dbReference>
<dbReference type="SUPFAM" id="SSF53448">
    <property type="entry name" value="Nucleotide-diphospho-sugar transferases"/>
    <property type="match status" value="1"/>
</dbReference>
<comment type="caution">
    <text evidence="2">The sequence shown here is derived from an EMBL/GenBank/DDBJ whole genome shotgun (WGS) entry which is preliminary data.</text>
</comment>
<dbReference type="PANTHER" id="PTHR43685:SF3">
    <property type="entry name" value="SLR2126 PROTEIN"/>
    <property type="match status" value="1"/>
</dbReference>
<evidence type="ECO:0000259" key="1">
    <source>
        <dbReference type="Pfam" id="PF00535"/>
    </source>
</evidence>
<feature type="domain" description="Glycosyltransferase 2-like" evidence="1">
    <location>
        <begin position="4"/>
        <end position="139"/>
    </location>
</feature>
<protein>
    <submittedName>
        <fullName evidence="2">Glycosyltransferase involved in cell wall biosynthesis</fullName>
    </submittedName>
</protein>
<evidence type="ECO:0000313" key="2">
    <source>
        <dbReference type="EMBL" id="MDR6550710.1"/>
    </source>
</evidence>
<evidence type="ECO:0000313" key="3">
    <source>
        <dbReference type="Proteomes" id="UP001267290"/>
    </source>
</evidence>
<keyword evidence="3" id="KW-1185">Reference proteome</keyword>
<accession>A0ABU1NT99</accession>
<dbReference type="InterPro" id="IPR001173">
    <property type="entry name" value="Glyco_trans_2-like"/>
</dbReference>
<name>A0ABU1NT99_9BACL</name>
<reference evidence="2 3" key="1">
    <citation type="submission" date="2023-07" db="EMBL/GenBank/DDBJ databases">
        <title>Sorghum-associated microbial communities from plants grown in Nebraska, USA.</title>
        <authorList>
            <person name="Schachtman D."/>
        </authorList>
    </citation>
    <scope>NUCLEOTIDE SEQUENCE [LARGE SCALE GENOMIC DNA]</scope>
    <source>
        <strain evidence="2 3">CC258</strain>
    </source>
</reference>
<dbReference type="CDD" id="cd00761">
    <property type="entry name" value="Glyco_tranf_GTA_type"/>
    <property type="match status" value="1"/>
</dbReference>
<dbReference type="Pfam" id="PF00535">
    <property type="entry name" value="Glycos_transf_2"/>
    <property type="match status" value="1"/>
</dbReference>
<dbReference type="InterPro" id="IPR029044">
    <property type="entry name" value="Nucleotide-diphossugar_trans"/>
</dbReference>
<dbReference type="EMBL" id="JAVDSB010000002">
    <property type="protein sequence ID" value="MDR6550710.1"/>
    <property type="molecule type" value="Genomic_DNA"/>
</dbReference>
<sequence>MKASLIIPSYNAKHRLYLNLVSLSYQDYPLQDFEVVVVDNGSTDDTADMLSKFEANFPLITVRIEQNKGIAHGRNQGILKAVGDILIFHDSDMIASQDYVRKHIEAHRITNKVVCGLCWRRIYSYYYKSFKSFHQQLFKKLNNTYPEIQRVNDQIYQLITEKQIKDGSFMNYSFDFDNLLLFSYLKDTVQTYGENLRGYHFPWRYFLTNNASVERKRVVELGLFDENNPNWGFEDFDLGYRLYKSGSEFTVKHDIVSAHQEHERNYTTKEIKLSTDYWFEKYNDIHSIDMLLSLLFDISAIFPPMQPIIDPSHLNELMEEINEMQKPADYQDHLELFREMLQHAKNTYLNHRELELTPIHSDACYDMVNELNEKYGMIRFSEALSTLHQYILKT</sequence>